<sequence length="178" mass="20213">MEIMCPDDAPAWIREGVEELSANELGPEYRRLVNMYIALERAHGFVKDPQPTGNNKPVKLVTGSRPPEVGLWIKRYRTGRMDVKNVPAFESKWWKWWALNQPAWRGCRTDGRPEREDARGRSWGHLLAHGQNGFLSVVATLYWWGSAEQENGDTSAVWLDAVRDVTWVVGELILGVGA</sequence>
<keyword evidence="3" id="KW-1185">Reference proteome</keyword>
<comment type="caution">
    <text evidence="1">The sequence shown here is derived from an EMBL/GenBank/DDBJ whole genome shotgun (WGS) entry which is preliminary data.</text>
</comment>
<dbReference type="EMBL" id="JARJCW010000053">
    <property type="protein sequence ID" value="KAJ7202763.1"/>
    <property type="molecule type" value="Genomic_DNA"/>
</dbReference>
<gene>
    <name evidence="1" type="ORF">GGX14DRAFT_369916</name>
    <name evidence="2" type="ORF">GGX14DRAFT_370046</name>
</gene>
<accession>A0AAD6V8H6</accession>
<evidence type="ECO:0000313" key="2">
    <source>
        <dbReference type="EMBL" id="KAJ7202763.1"/>
    </source>
</evidence>
<evidence type="ECO:0000313" key="3">
    <source>
        <dbReference type="Proteomes" id="UP001219525"/>
    </source>
</evidence>
<reference evidence="1" key="1">
    <citation type="submission" date="2023-03" db="EMBL/GenBank/DDBJ databases">
        <title>Massive genome expansion in bonnet fungi (Mycena s.s.) driven by repeated elements and novel gene families across ecological guilds.</title>
        <authorList>
            <consortium name="Lawrence Berkeley National Laboratory"/>
            <person name="Harder C.B."/>
            <person name="Miyauchi S."/>
            <person name="Viragh M."/>
            <person name="Kuo A."/>
            <person name="Thoen E."/>
            <person name="Andreopoulos B."/>
            <person name="Lu D."/>
            <person name="Skrede I."/>
            <person name="Drula E."/>
            <person name="Henrissat B."/>
            <person name="Morin E."/>
            <person name="Kohler A."/>
            <person name="Barry K."/>
            <person name="LaButti K."/>
            <person name="Morin E."/>
            <person name="Salamov A."/>
            <person name="Lipzen A."/>
            <person name="Mereny Z."/>
            <person name="Hegedus B."/>
            <person name="Baldrian P."/>
            <person name="Stursova M."/>
            <person name="Weitz H."/>
            <person name="Taylor A."/>
            <person name="Grigoriev I.V."/>
            <person name="Nagy L.G."/>
            <person name="Martin F."/>
            <person name="Kauserud H."/>
        </authorList>
    </citation>
    <scope>NUCLEOTIDE SEQUENCE</scope>
    <source>
        <strain evidence="1">9144</strain>
    </source>
</reference>
<dbReference type="EMBL" id="JARJCW010000053">
    <property type="protein sequence ID" value="KAJ7202757.1"/>
    <property type="molecule type" value="Genomic_DNA"/>
</dbReference>
<evidence type="ECO:0000313" key="1">
    <source>
        <dbReference type="EMBL" id="KAJ7202757.1"/>
    </source>
</evidence>
<organism evidence="1 3">
    <name type="scientific">Mycena pura</name>
    <dbReference type="NCBI Taxonomy" id="153505"/>
    <lineage>
        <taxon>Eukaryota</taxon>
        <taxon>Fungi</taxon>
        <taxon>Dikarya</taxon>
        <taxon>Basidiomycota</taxon>
        <taxon>Agaricomycotina</taxon>
        <taxon>Agaricomycetes</taxon>
        <taxon>Agaricomycetidae</taxon>
        <taxon>Agaricales</taxon>
        <taxon>Marasmiineae</taxon>
        <taxon>Mycenaceae</taxon>
        <taxon>Mycena</taxon>
    </lineage>
</organism>
<protein>
    <submittedName>
        <fullName evidence="1">Uncharacterized protein</fullName>
    </submittedName>
</protein>
<name>A0AAD6V8H6_9AGAR</name>
<dbReference type="Proteomes" id="UP001219525">
    <property type="component" value="Unassembled WGS sequence"/>
</dbReference>
<dbReference type="AlphaFoldDB" id="A0AAD6V8H6"/>
<proteinExistence type="predicted"/>